<keyword evidence="7" id="KW-1185">Reference proteome</keyword>
<dbReference type="GO" id="GO:0016410">
    <property type="term" value="F:N-acyltransferase activity"/>
    <property type="evidence" value="ECO:0007669"/>
    <property type="project" value="TreeGrafter"/>
</dbReference>
<evidence type="ECO:0000313" key="7">
    <source>
        <dbReference type="Proteomes" id="UP000284219"/>
    </source>
</evidence>
<dbReference type="Pfam" id="PF13523">
    <property type="entry name" value="Acetyltransf_8"/>
    <property type="match status" value="1"/>
</dbReference>
<dbReference type="RefSeq" id="WP_120188846.1">
    <property type="nucleotide sequence ID" value="NZ_MCHY01000007.1"/>
</dbReference>
<protein>
    <recommendedName>
        <fullName evidence="3">Lysine N-acyltransferase MbtK</fullName>
    </recommendedName>
    <alternativeName>
        <fullName evidence="4">Mycobactin synthase protein K</fullName>
    </alternativeName>
</protein>
<evidence type="ECO:0000256" key="1">
    <source>
        <dbReference type="ARBA" id="ARBA00003818"/>
    </source>
</evidence>
<dbReference type="GO" id="GO:0019290">
    <property type="term" value="P:siderophore biosynthetic process"/>
    <property type="evidence" value="ECO:0007669"/>
    <property type="project" value="InterPro"/>
</dbReference>
<dbReference type="PANTHER" id="PTHR31438">
    <property type="entry name" value="LYSINE N-ACYLTRANSFERASE C17G9.06C-RELATED"/>
    <property type="match status" value="1"/>
</dbReference>
<dbReference type="Gene3D" id="3.40.630.30">
    <property type="match status" value="1"/>
</dbReference>
<dbReference type="SMART" id="SM01006">
    <property type="entry name" value="AlcB"/>
    <property type="match status" value="1"/>
</dbReference>
<evidence type="ECO:0000256" key="2">
    <source>
        <dbReference type="ARBA" id="ARBA00004924"/>
    </source>
</evidence>
<proteinExistence type="predicted"/>
<dbReference type="AlphaFoldDB" id="A0A419SLT2"/>
<dbReference type="InterPro" id="IPR019432">
    <property type="entry name" value="Acyltransferase_MbtK/IucB-like"/>
</dbReference>
<evidence type="ECO:0000313" key="6">
    <source>
        <dbReference type="EMBL" id="RKD25027.1"/>
    </source>
</evidence>
<feature type="domain" description="Acyltransferase MbtK/IucB-like conserved" evidence="5">
    <location>
        <begin position="23"/>
        <end position="70"/>
    </location>
</feature>
<dbReference type="SUPFAM" id="SSF55729">
    <property type="entry name" value="Acyl-CoA N-acyltransferases (Nat)"/>
    <property type="match status" value="1"/>
</dbReference>
<dbReference type="Proteomes" id="UP000284219">
    <property type="component" value="Unassembled WGS sequence"/>
</dbReference>
<evidence type="ECO:0000256" key="4">
    <source>
        <dbReference type="ARBA" id="ARBA00031122"/>
    </source>
</evidence>
<evidence type="ECO:0000259" key="5">
    <source>
        <dbReference type="SMART" id="SM01006"/>
    </source>
</evidence>
<dbReference type="InterPro" id="IPR016181">
    <property type="entry name" value="Acyl_CoA_acyltransferase"/>
</dbReference>
<dbReference type="EMBL" id="MCHY01000007">
    <property type="protein sequence ID" value="RKD25027.1"/>
    <property type="molecule type" value="Genomic_DNA"/>
</dbReference>
<comment type="caution">
    <text evidence="6">The sequence shown here is derived from an EMBL/GenBank/DDBJ whole genome shotgun (WGS) entry which is preliminary data.</text>
</comment>
<dbReference type="PANTHER" id="PTHR31438:SF1">
    <property type="entry name" value="LYSINE N-ACYLTRANSFERASE C17G9.06C-RELATED"/>
    <property type="match status" value="1"/>
</dbReference>
<reference evidence="6 7" key="1">
    <citation type="submission" date="2016-08" db="EMBL/GenBank/DDBJ databases">
        <title>Novel Firmicute Genomes.</title>
        <authorList>
            <person name="Poppleton D.I."/>
            <person name="Gribaldo S."/>
        </authorList>
    </citation>
    <scope>NUCLEOTIDE SEQUENCE [LARGE SCALE GENOMIC DNA]</scope>
    <source>
        <strain evidence="6 7">RAOx-1</strain>
    </source>
</reference>
<gene>
    <name evidence="6" type="ORF">BEP19_04150</name>
</gene>
<dbReference type="OrthoDB" id="9795206at2"/>
<organism evidence="6 7">
    <name type="scientific">Ammoniphilus oxalaticus</name>
    <dbReference type="NCBI Taxonomy" id="66863"/>
    <lineage>
        <taxon>Bacteria</taxon>
        <taxon>Bacillati</taxon>
        <taxon>Bacillota</taxon>
        <taxon>Bacilli</taxon>
        <taxon>Bacillales</taxon>
        <taxon>Paenibacillaceae</taxon>
        <taxon>Aneurinibacillus group</taxon>
        <taxon>Ammoniphilus</taxon>
    </lineage>
</organism>
<accession>A0A419SLT2</accession>
<sequence>MSSQNLFTFRVYDEMIHRKISFRVANLQQDTQRLHLWHQQSHLIPFWGQNFCFLKYRQHFQMLLADLHRALWIGYLDNEAMSYWETYCAQVDLIGEHYEVESGDRGIRVLFGPQKFLGKGYALPLLRAMIAFQFHRHSSANKIVTEPDIRNEREIQLFEQCGFEPQQEIVLPGKRALLMFCRRDSFFYRWRGIDYLQDLFKHEQQV</sequence>
<comment type="pathway">
    <text evidence="2">Siderophore biosynthesis.</text>
</comment>
<comment type="function">
    <text evidence="1">Acyltransferase required for the direct transfer of medium- to long-chain fatty acyl moieties from a carrier protein (MbtL) on to the epsilon-amino group of lysine residue in the mycobactin core.</text>
</comment>
<evidence type="ECO:0000256" key="3">
    <source>
        <dbReference type="ARBA" id="ARBA00020586"/>
    </source>
</evidence>
<name>A0A419SLT2_9BACL</name>